<accession>A0A0F9QAG6</accession>
<keyword evidence="1" id="KW-0812">Transmembrane</keyword>
<evidence type="ECO:0000313" key="2">
    <source>
        <dbReference type="EMBL" id="KKN02333.1"/>
    </source>
</evidence>
<dbReference type="AlphaFoldDB" id="A0A0F9QAG6"/>
<comment type="caution">
    <text evidence="2">The sequence shown here is derived from an EMBL/GenBank/DDBJ whole genome shotgun (WGS) entry which is preliminary data.</text>
</comment>
<organism evidence="2">
    <name type="scientific">marine sediment metagenome</name>
    <dbReference type="NCBI Taxonomy" id="412755"/>
    <lineage>
        <taxon>unclassified sequences</taxon>
        <taxon>metagenomes</taxon>
        <taxon>ecological metagenomes</taxon>
    </lineage>
</organism>
<sequence>MINKNNIKYYFLGGIMIALGISFSVAAIIHLLLLNANSLYVLGIFFGGLFIGIGLLPFPTKEIK</sequence>
<proteinExistence type="predicted"/>
<keyword evidence="1" id="KW-0472">Membrane</keyword>
<evidence type="ECO:0000256" key="1">
    <source>
        <dbReference type="SAM" id="Phobius"/>
    </source>
</evidence>
<feature type="transmembrane region" description="Helical" evidence="1">
    <location>
        <begin position="9"/>
        <end position="33"/>
    </location>
</feature>
<name>A0A0F9QAG6_9ZZZZ</name>
<gene>
    <name evidence="2" type="ORF">LCGC14_1118880</name>
</gene>
<reference evidence="2" key="1">
    <citation type="journal article" date="2015" name="Nature">
        <title>Complex archaea that bridge the gap between prokaryotes and eukaryotes.</title>
        <authorList>
            <person name="Spang A."/>
            <person name="Saw J.H."/>
            <person name="Jorgensen S.L."/>
            <person name="Zaremba-Niedzwiedzka K."/>
            <person name="Martijn J."/>
            <person name="Lind A.E."/>
            <person name="van Eijk R."/>
            <person name="Schleper C."/>
            <person name="Guy L."/>
            <person name="Ettema T.J."/>
        </authorList>
    </citation>
    <scope>NUCLEOTIDE SEQUENCE</scope>
</reference>
<dbReference type="EMBL" id="LAZR01005161">
    <property type="protein sequence ID" value="KKN02333.1"/>
    <property type="molecule type" value="Genomic_DNA"/>
</dbReference>
<feature type="transmembrane region" description="Helical" evidence="1">
    <location>
        <begin position="39"/>
        <end position="58"/>
    </location>
</feature>
<keyword evidence="1" id="KW-1133">Transmembrane helix</keyword>
<protein>
    <submittedName>
        <fullName evidence="2">Uncharacterized protein</fullName>
    </submittedName>
</protein>